<dbReference type="AlphaFoldDB" id="A0AA39U792"/>
<reference evidence="1" key="1">
    <citation type="submission" date="2023-06" db="EMBL/GenBank/DDBJ databases">
        <authorList>
            <consortium name="Lawrence Berkeley National Laboratory"/>
            <person name="Ahrendt S."/>
            <person name="Sahu N."/>
            <person name="Indic B."/>
            <person name="Wong-Bajracharya J."/>
            <person name="Merenyi Z."/>
            <person name="Ke H.-M."/>
            <person name="Monk M."/>
            <person name="Kocsube S."/>
            <person name="Drula E."/>
            <person name="Lipzen A."/>
            <person name="Balint B."/>
            <person name="Henrissat B."/>
            <person name="Andreopoulos B."/>
            <person name="Martin F.M."/>
            <person name="Harder C.B."/>
            <person name="Rigling D."/>
            <person name="Ford K.L."/>
            <person name="Foster G.D."/>
            <person name="Pangilinan J."/>
            <person name="Papanicolaou A."/>
            <person name="Barry K."/>
            <person name="LaButti K."/>
            <person name="Viragh M."/>
            <person name="Koriabine M."/>
            <person name="Yan M."/>
            <person name="Riley R."/>
            <person name="Champramary S."/>
            <person name="Plett K.L."/>
            <person name="Tsai I.J."/>
            <person name="Slot J."/>
            <person name="Sipos G."/>
            <person name="Plett J."/>
            <person name="Nagy L.G."/>
            <person name="Grigoriev I.V."/>
        </authorList>
    </citation>
    <scope>NUCLEOTIDE SEQUENCE</scope>
    <source>
        <strain evidence="1">HWK02</strain>
    </source>
</reference>
<dbReference type="EMBL" id="JAUEPU010000144">
    <property type="protein sequence ID" value="KAK0475948.1"/>
    <property type="molecule type" value="Genomic_DNA"/>
</dbReference>
<dbReference type="Proteomes" id="UP001175228">
    <property type="component" value="Unassembled WGS sequence"/>
</dbReference>
<name>A0AA39U792_9AGAR</name>
<gene>
    <name evidence="1" type="ORF">EDD18DRAFT_1387467</name>
</gene>
<accession>A0AA39U792</accession>
<proteinExistence type="predicted"/>
<protein>
    <submittedName>
        <fullName evidence="1">Uncharacterized protein</fullName>
    </submittedName>
</protein>
<keyword evidence="2" id="KW-1185">Reference proteome</keyword>
<comment type="caution">
    <text evidence="1">The sequence shown here is derived from an EMBL/GenBank/DDBJ whole genome shotgun (WGS) entry which is preliminary data.</text>
</comment>
<evidence type="ECO:0000313" key="1">
    <source>
        <dbReference type="EMBL" id="KAK0475948.1"/>
    </source>
</evidence>
<sequence length="330" mass="37566">MKSIGDLMDIKSPCKDNNNCLPALEFLYTLITSVEFDDPLTPSEQASAMMMFFSLLNCTSPCPPFLEKNWCTSQLATKSVQIALRVADHSTTHLSAQSSSLFITIVKNIGTFTDIDSPHKDNNNRGPALQFLHALITSVKFDNPLTLQEQRSALMMFLHVVNCTSSRPPFLEKDWCTPQLATKFVQITLRDLESTAWYNFASAYELDTYFFQHTSFTNKTLASFVSALFEEFHPQMGLWMDVIALWTFLHLIVTGLGSEHLGLHVCQQSLEYLHEPDNLFTSCRVLLLWNDPCILRRLALLHPKHSSWSGCIQRLEDSDMDRALVVEVRY</sequence>
<evidence type="ECO:0000313" key="2">
    <source>
        <dbReference type="Proteomes" id="UP001175228"/>
    </source>
</evidence>
<organism evidence="1 2">
    <name type="scientific">Armillaria luteobubalina</name>
    <dbReference type="NCBI Taxonomy" id="153913"/>
    <lineage>
        <taxon>Eukaryota</taxon>
        <taxon>Fungi</taxon>
        <taxon>Dikarya</taxon>
        <taxon>Basidiomycota</taxon>
        <taxon>Agaricomycotina</taxon>
        <taxon>Agaricomycetes</taxon>
        <taxon>Agaricomycetidae</taxon>
        <taxon>Agaricales</taxon>
        <taxon>Marasmiineae</taxon>
        <taxon>Physalacriaceae</taxon>
        <taxon>Armillaria</taxon>
    </lineage>
</organism>